<proteinExistence type="predicted"/>
<dbReference type="KEGG" id="fgr:FGSG_12931"/>
<reference evidence="3 4" key="2">
    <citation type="journal article" date="2010" name="Nature">
        <title>Comparative genomics reveals mobile pathogenicity chromosomes in Fusarium.</title>
        <authorList>
            <person name="Ma L.J."/>
            <person name="van der Does H.C."/>
            <person name="Borkovich K.A."/>
            <person name="Coleman J.J."/>
            <person name="Daboussi M.J."/>
            <person name="Di Pietro A."/>
            <person name="Dufresne M."/>
            <person name="Freitag M."/>
            <person name="Grabherr M."/>
            <person name="Henrissat B."/>
            <person name="Houterman P.M."/>
            <person name="Kang S."/>
            <person name="Shim W.B."/>
            <person name="Woloshuk C."/>
            <person name="Xie X."/>
            <person name="Xu J.R."/>
            <person name="Antoniw J."/>
            <person name="Baker S.E."/>
            <person name="Bluhm B.H."/>
            <person name="Breakspear A."/>
            <person name="Brown D.W."/>
            <person name="Butchko R.A."/>
            <person name="Chapman S."/>
            <person name="Coulson R."/>
            <person name="Coutinho P.M."/>
            <person name="Danchin E.G."/>
            <person name="Diener A."/>
            <person name="Gale L.R."/>
            <person name="Gardiner D.M."/>
            <person name="Goff S."/>
            <person name="Hammond-Kosack K.E."/>
            <person name="Hilburn K."/>
            <person name="Hua-Van A."/>
            <person name="Jonkers W."/>
            <person name="Kazan K."/>
            <person name="Kodira C.D."/>
            <person name="Koehrsen M."/>
            <person name="Kumar L."/>
            <person name="Lee Y.H."/>
            <person name="Li L."/>
            <person name="Manners J.M."/>
            <person name="Miranda-Saavedra D."/>
            <person name="Mukherjee M."/>
            <person name="Park G."/>
            <person name="Park J."/>
            <person name="Park S.Y."/>
            <person name="Proctor R.H."/>
            <person name="Regev A."/>
            <person name="Ruiz-Roldan M.C."/>
            <person name="Sain D."/>
            <person name="Sakthikumar S."/>
            <person name="Sykes S."/>
            <person name="Schwartz D.C."/>
            <person name="Turgeon B.G."/>
            <person name="Wapinski I."/>
            <person name="Yoder O."/>
            <person name="Young S."/>
            <person name="Zeng Q."/>
            <person name="Zhou S."/>
            <person name="Galagan J."/>
            <person name="Cuomo C.A."/>
            <person name="Kistler H.C."/>
            <person name="Rep M."/>
        </authorList>
    </citation>
    <scope>GENOME REANNOTATION</scope>
    <source>
        <strain evidence="4">ATCC MYA-4620 / CBS 123657 / FGSC 9075 / NRRL 31084 / PH-1</strain>
        <strain evidence="3">PH-1 / ATCC MYA-4620 / FGSC 9075 / NRRL 31084</strain>
    </source>
</reference>
<evidence type="ECO:0000313" key="3">
    <source>
        <dbReference type="EnsemblFungi" id="CEF83838"/>
    </source>
</evidence>
<dbReference type="InParanoid" id="I1S7V6"/>
<reference evidence="2 4" key="3">
    <citation type="journal article" date="2015" name="BMC Genomics">
        <title>The completed genome sequence of the pathogenic ascomycete fungus Fusarium graminearum.</title>
        <authorList>
            <person name="King R."/>
            <person name="Urban M."/>
            <person name="Hammond-Kosack M.C."/>
            <person name="Hassani-Pak K."/>
            <person name="Hammond-Kosack K.E."/>
        </authorList>
    </citation>
    <scope>NUCLEOTIDE SEQUENCE [LARGE SCALE GENOMIC DNA]</scope>
    <source>
        <strain evidence="4">ATCC MYA-4620 / CBS 123657 / FGSC 9075 / NRRL 31084 / PH-1</strain>
        <strain evidence="2">PH-1</strain>
    </source>
</reference>
<dbReference type="AlphaFoldDB" id="I1S7V6"/>
<name>I1S7V6_GIBZE</name>
<organism evidence="2 4">
    <name type="scientific">Gibberella zeae (strain ATCC MYA-4620 / CBS 123657 / FGSC 9075 / NRRL 31084 / PH-1)</name>
    <name type="common">Wheat head blight fungus</name>
    <name type="synonym">Fusarium graminearum</name>
    <dbReference type="NCBI Taxonomy" id="229533"/>
    <lineage>
        <taxon>Eukaryota</taxon>
        <taxon>Fungi</taxon>
        <taxon>Dikarya</taxon>
        <taxon>Ascomycota</taxon>
        <taxon>Pezizomycotina</taxon>
        <taxon>Sordariomycetes</taxon>
        <taxon>Hypocreomycetidae</taxon>
        <taxon>Hypocreales</taxon>
        <taxon>Nectriaceae</taxon>
        <taxon>Fusarium</taxon>
    </lineage>
</organism>
<protein>
    <submittedName>
        <fullName evidence="2">Chromosome 4, complete genome</fullName>
    </submittedName>
</protein>
<sequence>MGMGVVYLKASIHQTRPVQVVSAAKADSRSGLHSILVLSLTVSLNLTNWFMTTSHHYLVRMQTPLRASYSSTAALRCTASPPPPSPPPSPLPLLSSPPPVHSPPLPPPSLSYPLSWLAKQR</sequence>
<dbReference type="Proteomes" id="UP000070720">
    <property type="component" value="Chromosome 4"/>
</dbReference>
<dbReference type="VEuPathDB" id="FungiDB:FGRAMPH1_01G22423"/>
<dbReference type="EnsemblFungi" id="CEF83838">
    <property type="protein sequence ID" value="CEF83838"/>
    <property type="gene ID" value="FGRRES_12931"/>
</dbReference>
<accession>I1S7V6</accession>
<keyword evidence="4" id="KW-1185">Reference proteome</keyword>
<evidence type="ECO:0000256" key="1">
    <source>
        <dbReference type="SAM" id="MobiDB-lite"/>
    </source>
</evidence>
<feature type="compositionally biased region" description="Pro residues" evidence="1">
    <location>
        <begin position="80"/>
        <end position="110"/>
    </location>
</feature>
<dbReference type="HOGENOM" id="CLU_2038298_0_0_1"/>
<gene>
    <name evidence="2" type="ORF">FGRAMPH1_01T22423</name>
</gene>
<reference evidence="3" key="4">
    <citation type="submission" date="2017-01" db="UniProtKB">
        <authorList>
            <consortium name="EnsemblFungi"/>
        </authorList>
    </citation>
    <scope>IDENTIFICATION</scope>
    <source>
        <strain evidence="3">PH-1 / ATCC MYA-4620 / FGSC 9075 / NRRL 31084</strain>
    </source>
</reference>
<accession>A0A098DSN3</accession>
<dbReference type="RefSeq" id="XP_011326100.1">
    <property type="nucleotide sequence ID" value="XM_011327798.1"/>
</dbReference>
<feature type="region of interest" description="Disordered" evidence="1">
    <location>
        <begin position="75"/>
        <end position="121"/>
    </location>
</feature>
<reference evidence="3 4" key="1">
    <citation type="journal article" date="2007" name="Science">
        <title>The Fusarium graminearum genome reveals a link between localized polymorphism and pathogen specialization.</title>
        <authorList>
            <person name="Cuomo C.A."/>
            <person name="Gueldener U."/>
            <person name="Xu J.-R."/>
            <person name="Trail F."/>
            <person name="Turgeon B.G."/>
            <person name="Di Pietro A."/>
            <person name="Walton J.D."/>
            <person name="Ma L.-J."/>
            <person name="Baker S.E."/>
            <person name="Rep M."/>
            <person name="Adam G."/>
            <person name="Antoniw J."/>
            <person name="Baldwin T."/>
            <person name="Calvo S.E."/>
            <person name="Chang Y.-L."/>
            <person name="DeCaprio D."/>
            <person name="Gale L.R."/>
            <person name="Gnerre S."/>
            <person name="Goswami R.S."/>
            <person name="Hammond-Kosack K."/>
            <person name="Harris L.J."/>
            <person name="Hilburn K."/>
            <person name="Kennell J.C."/>
            <person name="Kroken S."/>
            <person name="Magnuson J.K."/>
            <person name="Mannhaupt G."/>
            <person name="Mauceli E.W."/>
            <person name="Mewes H.-W."/>
            <person name="Mitterbauer R."/>
            <person name="Muehlbauer G."/>
            <person name="Muensterkoetter M."/>
            <person name="Nelson D."/>
            <person name="O'Donnell K."/>
            <person name="Ouellet T."/>
            <person name="Qi W."/>
            <person name="Quesneville H."/>
            <person name="Roncero M.I.G."/>
            <person name="Seong K.-Y."/>
            <person name="Tetko I.V."/>
            <person name="Urban M."/>
            <person name="Waalwijk C."/>
            <person name="Ward T.J."/>
            <person name="Yao J."/>
            <person name="Birren B.W."/>
            <person name="Kistler H.C."/>
        </authorList>
    </citation>
    <scope>NUCLEOTIDE SEQUENCE [LARGE SCALE GENOMIC DNA]</scope>
    <source>
        <strain evidence="4">ATCC MYA-4620 / CBS 123657 / FGSC 9075 / NRRL 31084 / PH-1</strain>
        <strain evidence="3">PH-1 / ATCC MYA-4620 / FGSC 9075 / NRRL 31084</strain>
    </source>
</reference>
<evidence type="ECO:0000313" key="4">
    <source>
        <dbReference type="Proteomes" id="UP000070720"/>
    </source>
</evidence>
<evidence type="ECO:0000313" key="2">
    <source>
        <dbReference type="EMBL" id="CEF83838.1"/>
    </source>
</evidence>
<dbReference type="EMBL" id="HG970335">
    <property type="protein sequence ID" value="CEF83838.1"/>
    <property type="molecule type" value="Genomic_DNA"/>
</dbReference>